<dbReference type="PROSITE" id="PS50158">
    <property type="entry name" value="ZF_CCHC"/>
    <property type="match status" value="2"/>
</dbReference>
<accession>G4THX4</accession>
<dbReference type="Gene3D" id="4.10.60.10">
    <property type="entry name" value="Zinc finger, CCHC-type"/>
    <property type="match status" value="2"/>
</dbReference>
<dbReference type="InParanoid" id="G4THX4"/>
<feature type="domain" description="CCHC-type" evidence="4">
    <location>
        <begin position="157"/>
        <end position="172"/>
    </location>
</feature>
<keyword evidence="1" id="KW-0507">mRNA processing</keyword>
<dbReference type="EMBL" id="CAFZ01000099">
    <property type="protein sequence ID" value="CCA70900.1"/>
    <property type="molecule type" value="Genomic_DNA"/>
</dbReference>
<feature type="region of interest" description="Disordered" evidence="3">
    <location>
        <begin position="30"/>
        <end position="98"/>
    </location>
</feature>
<dbReference type="Proteomes" id="UP000007148">
    <property type="component" value="Unassembled WGS sequence"/>
</dbReference>
<dbReference type="GO" id="GO:0008270">
    <property type="term" value="F:zinc ion binding"/>
    <property type="evidence" value="ECO:0007669"/>
    <property type="project" value="UniProtKB-KW"/>
</dbReference>
<dbReference type="OrthoDB" id="8026949at2759"/>
<feature type="domain" description="CCHC-type" evidence="4">
    <location>
        <begin position="136"/>
        <end position="149"/>
    </location>
</feature>
<keyword evidence="2" id="KW-0479">Metal-binding</keyword>
<dbReference type="AlphaFoldDB" id="G4THX4"/>
<name>G4THX4_SERID</name>
<gene>
    <name evidence="5" type="ORF">PIIN_04836</name>
</gene>
<keyword evidence="2" id="KW-0863">Zinc-finger</keyword>
<keyword evidence="2" id="KW-0862">Zinc</keyword>
<dbReference type="SMART" id="SM00343">
    <property type="entry name" value="ZnF_C2HC"/>
    <property type="match status" value="2"/>
</dbReference>
<dbReference type="HOGENOM" id="CLU_1496805_0_0_1"/>
<evidence type="ECO:0000256" key="1">
    <source>
        <dbReference type="ARBA" id="ARBA00022664"/>
    </source>
</evidence>
<evidence type="ECO:0000313" key="5">
    <source>
        <dbReference type="EMBL" id="CCA70900.1"/>
    </source>
</evidence>
<dbReference type="GO" id="GO:0003676">
    <property type="term" value="F:nucleic acid binding"/>
    <property type="evidence" value="ECO:0007669"/>
    <property type="project" value="InterPro"/>
</dbReference>
<dbReference type="GO" id="GO:0006397">
    <property type="term" value="P:mRNA processing"/>
    <property type="evidence" value="ECO:0007669"/>
    <property type="project" value="UniProtKB-KW"/>
</dbReference>
<feature type="compositionally biased region" description="Basic and acidic residues" evidence="3">
    <location>
        <begin position="54"/>
        <end position="77"/>
    </location>
</feature>
<evidence type="ECO:0000256" key="2">
    <source>
        <dbReference type="PROSITE-ProRule" id="PRU00047"/>
    </source>
</evidence>
<evidence type="ECO:0000256" key="3">
    <source>
        <dbReference type="SAM" id="MobiDB-lite"/>
    </source>
</evidence>
<sequence>MNLRIATSKLPEIGFAITAEKWCGHISAACPNPRKSTVPGRPPGPYRPDSTGNGDRHSVNRRPAMREFGESNRRTPVDDNGPTGNVRTRWAGRPTNSREFGQNVKRAKWEDELSEVQGGDDKKMRIEYRGVQNITCLYCGEPGHLIRDCLAKPTETCRNCGSEGHQSRECPEPWNPSRRK</sequence>
<dbReference type="Pfam" id="PF00098">
    <property type="entry name" value="zf-CCHC"/>
    <property type="match status" value="2"/>
</dbReference>
<reference evidence="5 6" key="1">
    <citation type="journal article" date="2011" name="PLoS Pathog.">
        <title>Endophytic Life Strategies Decoded by Genome and Transcriptome Analyses of the Mutualistic Root Symbiont Piriformospora indica.</title>
        <authorList>
            <person name="Zuccaro A."/>
            <person name="Lahrmann U."/>
            <person name="Guldener U."/>
            <person name="Langen G."/>
            <person name="Pfiffi S."/>
            <person name="Biedenkopf D."/>
            <person name="Wong P."/>
            <person name="Samans B."/>
            <person name="Grimm C."/>
            <person name="Basiewicz M."/>
            <person name="Murat C."/>
            <person name="Martin F."/>
            <person name="Kogel K.H."/>
        </authorList>
    </citation>
    <scope>NUCLEOTIDE SEQUENCE [LARGE SCALE GENOMIC DNA]</scope>
    <source>
        <strain evidence="5 6">DSM 11827</strain>
    </source>
</reference>
<dbReference type="InterPro" id="IPR036875">
    <property type="entry name" value="Znf_CCHC_sf"/>
</dbReference>
<keyword evidence="6" id="KW-1185">Reference proteome</keyword>
<feature type="region of interest" description="Disordered" evidence="3">
    <location>
        <begin position="160"/>
        <end position="180"/>
    </location>
</feature>
<evidence type="ECO:0000259" key="4">
    <source>
        <dbReference type="PROSITE" id="PS50158"/>
    </source>
</evidence>
<comment type="caution">
    <text evidence="5">The sequence shown here is derived from an EMBL/GenBank/DDBJ whole genome shotgun (WGS) entry which is preliminary data.</text>
</comment>
<proteinExistence type="predicted"/>
<dbReference type="SUPFAM" id="SSF57756">
    <property type="entry name" value="Retrovirus zinc finger-like domains"/>
    <property type="match status" value="1"/>
</dbReference>
<dbReference type="InterPro" id="IPR001878">
    <property type="entry name" value="Znf_CCHC"/>
</dbReference>
<organism evidence="5 6">
    <name type="scientific">Serendipita indica (strain DSM 11827)</name>
    <name type="common">Root endophyte fungus</name>
    <name type="synonym">Piriformospora indica</name>
    <dbReference type="NCBI Taxonomy" id="1109443"/>
    <lineage>
        <taxon>Eukaryota</taxon>
        <taxon>Fungi</taxon>
        <taxon>Dikarya</taxon>
        <taxon>Basidiomycota</taxon>
        <taxon>Agaricomycotina</taxon>
        <taxon>Agaricomycetes</taxon>
        <taxon>Sebacinales</taxon>
        <taxon>Serendipitaceae</taxon>
        <taxon>Serendipita</taxon>
    </lineage>
</organism>
<evidence type="ECO:0000313" key="6">
    <source>
        <dbReference type="Proteomes" id="UP000007148"/>
    </source>
</evidence>
<protein>
    <recommendedName>
        <fullName evidence="4">CCHC-type domain-containing protein</fullName>
    </recommendedName>
</protein>